<evidence type="ECO:0000313" key="7">
    <source>
        <dbReference type="EMBL" id="KDR77151.1"/>
    </source>
</evidence>
<feature type="region of interest" description="Disordered" evidence="6">
    <location>
        <begin position="482"/>
        <end position="762"/>
    </location>
</feature>
<sequence>MASSTLSLGSLSSASPSPSPPPSKRIPLPNFTSPKKTTIASAATAALDSGSELSELTDDDQDASGAPDKRVAPPAAPSSSKLTQGGSSDDDEDPARPPPHSGSSTSRTAGRGKHQRSSSSRRGAIGRKKRNSIVPAPMWGWAESKASASTAPAEEEEEEDTAGPPKAMEEEEEEEEESEDNEGDEEEDEDNHADELTPLQMEIERGNVALNQRRIAATQHRGRVGHRFFGRGYRGFPGKTAAVNLLREKAWAAQLRKDMAQDEPEDADEEYDHENEEEADEPEKRTRQSAGSAKRGGKPENVEDDDDRPLVNGDDDNDGSASGSEYASTKKKRPVKARVAQIRPKKRKDNASDDRSGSEHPAPSKTKKNGTKVQQRQQVKHNNDDANSDALSAGGDNSTESEDDLPLPLPPNPISPLSPSRAAANAGLKPLSAIASSAAANSAAEALSALAAIAEAVDPTSPSAHKVASINAAAVSASIMAGAASSVEQPPAPASNSFGSGPAIPSDAVSRSRFHTPDDVKSEAELSPDESKPVRGRGSRGGKGGAKGGRGKFRGKASAPATDKKDPPLKVNGTTPASHTAGPEPTSPLPPTPSTKKGPPPPLDLKIDTAFNDPAGKPVIDTADQDMEVDGVEDEVNDRSMEDPDVSMEVEDPEEEEDEEEEEDDGEDEQSIRDEEEEADHVDDEAGDADQDADEEAIEGEGDGDDNEGDGDDDQEQENENGNDPDAAEVEEENEEGEEGENEGEPSPGDADADVDDHESDLQPAHRAEALDVLATIELKFALLRERVYVEKMESLAWEEMMVQSGTHPEMLHLQRELSQRRDKRLELASRKRSYEVANAVTRRKADESGVWSWWKFTRDELQTDMIAETSRKRRRLERERRVVERPQPIRRIPHPPHIDIHNPPPLPNLRKIIKSYPFGSRKQNKSDTHHHHAHAQYPKSLVYPEISTLSAMDINADLEFLFQNRKISTTYDMQQPPHPQHPHHYSQYPPSHQQRNGSGLGMSGPAGMGSINMSKSSSIGMGTTNGVLGPQPPSQMSSSSMMGPPPGSMHQHAPQHGMGYDQYTDMPPSYGPGGPPPPSGRMRDQYQTQGPGGPLSLGPPAAQRESMNPYPSFSGSGGRVQQSHHGPLGHGHGGGYPGERDHEMGTVGPGGNTTGVGHQILPHHPYFGQGSIGPGGGPPPQQSSSASHVPGSHPAKGMNGRRSMSPVRLLNGAGPGSGSKANGSWIGTSSGMGYHLGGGGKGGEWDARMMYEEEERERVMRERERDRKRDDREREREKELRERERDRDRDMERDRRQREHHQEALERERQRDLQHLQQQHHRQSSTLPGSSHASLSHLHAGGAVGPSAQGSGVAPHHHGSHHHHRAHHHHVVHHHHPQGQGSQHASSSLPPSGSGGGVPPIIHSPRDYDRPPLSLLPGSGPGHGHPTEVITLSSGKNPQPPTGPRDRESGHWPTKSSEEHHHPSHLDYRERDRDIRDRDVRKILSHSQRQSSGPPMVPFDDRGDRPMATPFVMASSQTMQQTVAGMSGPHLNGSGLASSTSSPRGPSWNTPAASEDPSYRMPSSSSGPPPQGHIGPSHDVHSRSPVQGHRYPGPPHSSMGRMPSGSSSAHHHRPSSPPIPTPNRSRAPRSPSYSTSIPNAHRSPLLSPKTRPLSPPPSNSSKPQLLSGPPTGPGYASSPHLSGPGRTSTPTGHHQPPTSSASLGTLPSIQSEVVKNGSLPSSFVVGSRTESPLMASLHAPLSGSSGRPSANGMSGNGGNLDRDRIDRERHTGIGTSSVPHPPPPSKLSA</sequence>
<keyword evidence="4" id="KW-0804">Transcription</keyword>
<feature type="compositionally biased region" description="Basic and acidic residues" evidence="6">
    <location>
        <begin position="1761"/>
        <end position="1772"/>
    </location>
</feature>
<evidence type="ECO:0000256" key="4">
    <source>
        <dbReference type="ARBA" id="ARBA00023163"/>
    </source>
</evidence>
<feature type="compositionally biased region" description="Basic and acidic residues" evidence="6">
    <location>
        <begin position="1445"/>
        <end position="1483"/>
    </location>
</feature>
<feature type="compositionally biased region" description="Polar residues" evidence="6">
    <location>
        <begin position="77"/>
        <end position="87"/>
    </location>
</feature>
<feature type="compositionally biased region" description="Basic residues" evidence="6">
    <location>
        <begin position="1356"/>
        <end position="1378"/>
    </location>
</feature>
<protein>
    <submittedName>
        <fullName evidence="7">Uncharacterized protein</fullName>
    </submittedName>
</protein>
<dbReference type="GO" id="GO:0010468">
    <property type="term" value="P:regulation of gene expression"/>
    <property type="evidence" value="ECO:0007669"/>
    <property type="project" value="UniProtKB-ARBA"/>
</dbReference>
<keyword evidence="3" id="KW-0805">Transcription regulation</keyword>
<dbReference type="HOGENOM" id="CLU_240383_0_0_1"/>
<proteinExistence type="predicted"/>
<evidence type="ECO:0000256" key="2">
    <source>
        <dbReference type="ARBA" id="ARBA00022491"/>
    </source>
</evidence>
<evidence type="ECO:0000256" key="6">
    <source>
        <dbReference type="SAM" id="MobiDB-lite"/>
    </source>
</evidence>
<feature type="region of interest" description="Disordered" evidence="6">
    <location>
        <begin position="256"/>
        <end position="422"/>
    </location>
</feature>
<evidence type="ECO:0000313" key="8">
    <source>
        <dbReference type="Proteomes" id="UP000027222"/>
    </source>
</evidence>
<feature type="compositionally biased region" description="Polar residues" evidence="6">
    <location>
        <begin position="1515"/>
        <end position="1525"/>
    </location>
</feature>
<gene>
    <name evidence="7" type="ORF">GALMADRAFT_225287</name>
</gene>
<dbReference type="Pfam" id="PF08598">
    <property type="entry name" value="Sds3"/>
    <property type="match status" value="1"/>
</dbReference>
<feature type="compositionally biased region" description="Pro residues" evidence="6">
    <location>
        <begin position="1070"/>
        <end position="1080"/>
    </location>
</feature>
<feature type="compositionally biased region" description="Low complexity" evidence="6">
    <location>
        <begin position="1"/>
        <end position="16"/>
    </location>
</feature>
<dbReference type="PANTHER" id="PTHR21964">
    <property type="entry name" value="BREAST CANCER METASTASIS-SUPPRESSOR 1"/>
    <property type="match status" value="1"/>
</dbReference>
<feature type="compositionally biased region" description="Basic and acidic residues" evidence="6">
    <location>
        <begin position="349"/>
        <end position="358"/>
    </location>
</feature>
<feature type="compositionally biased region" description="Low complexity" evidence="6">
    <location>
        <begin position="1555"/>
        <end position="1576"/>
    </location>
</feature>
<feature type="compositionally biased region" description="Low complexity" evidence="6">
    <location>
        <begin position="142"/>
        <end position="152"/>
    </location>
</feature>
<feature type="compositionally biased region" description="Pro residues" evidence="6">
    <location>
        <begin position="407"/>
        <end position="416"/>
    </location>
</feature>
<dbReference type="EMBL" id="KL142377">
    <property type="protein sequence ID" value="KDR77151.1"/>
    <property type="molecule type" value="Genomic_DNA"/>
</dbReference>
<reference evidence="8" key="1">
    <citation type="journal article" date="2014" name="Proc. Natl. Acad. Sci. U.S.A.">
        <title>Extensive sampling of basidiomycete genomes demonstrates inadequacy of the white-rot/brown-rot paradigm for wood decay fungi.</title>
        <authorList>
            <person name="Riley R."/>
            <person name="Salamov A.A."/>
            <person name="Brown D.W."/>
            <person name="Nagy L.G."/>
            <person name="Floudas D."/>
            <person name="Held B.W."/>
            <person name="Levasseur A."/>
            <person name="Lombard V."/>
            <person name="Morin E."/>
            <person name="Otillar R."/>
            <person name="Lindquist E.A."/>
            <person name="Sun H."/>
            <person name="LaButti K.M."/>
            <person name="Schmutz J."/>
            <person name="Jabbour D."/>
            <person name="Luo H."/>
            <person name="Baker S.E."/>
            <person name="Pisabarro A.G."/>
            <person name="Walton J.D."/>
            <person name="Blanchette R.A."/>
            <person name="Henrissat B."/>
            <person name="Martin F."/>
            <person name="Cullen D."/>
            <person name="Hibbett D.S."/>
            <person name="Grigoriev I.V."/>
        </authorList>
    </citation>
    <scope>NUCLEOTIDE SEQUENCE [LARGE SCALE GENOMIC DNA]</scope>
    <source>
        <strain evidence="8">CBS 339.88</strain>
    </source>
</reference>
<dbReference type="SMART" id="SM01401">
    <property type="entry name" value="Sds3"/>
    <property type="match status" value="1"/>
</dbReference>
<accession>A0A067T1Y4</accession>
<feature type="compositionally biased region" description="Pro residues" evidence="6">
    <location>
        <begin position="585"/>
        <end position="603"/>
    </location>
</feature>
<organism evidence="7 8">
    <name type="scientific">Galerina marginata (strain CBS 339.88)</name>
    <dbReference type="NCBI Taxonomy" id="685588"/>
    <lineage>
        <taxon>Eukaryota</taxon>
        <taxon>Fungi</taxon>
        <taxon>Dikarya</taxon>
        <taxon>Basidiomycota</taxon>
        <taxon>Agaricomycotina</taxon>
        <taxon>Agaricomycetes</taxon>
        <taxon>Agaricomycetidae</taxon>
        <taxon>Agaricales</taxon>
        <taxon>Agaricineae</taxon>
        <taxon>Strophariaceae</taxon>
        <taxon>Galerina</taxon>
    </lineage>
</organism>
<feature type="region of interest" description="Disordered" evidence="6">
    <location>
        <begin position="1030"/>
        <end position="1225"/>
    </location>
</feature>
<feature type="compositionally biased region" description="Basic and acidic residues" evidence="6">
    <location>
        <begin position="515"/>
        <end position="533"/>
    </location>
</feature>
<evidence type="ECO:0000256" key="3">
    <source>
        <dbReference type="ARBA" id="ARBA00023015"/>
    </source>
</evidence>
<dbReference type="OrthoDB" id="20886at2759"/>
<feature type="region of interest" description="Disordered" evidence="6">
    <location>
        <begin position="972"/>
        <end position="1002"/>
    </location>
</feature>
<keyword evidence="5" id="KW-0539">Nucleus</keyword>
<feature type="compositionally biased region" description="Low complexity" evidence="6">
    <location>
        <begin position="1328"/>
        <end position="1342"/>
    </location>
</feature>
<feature type="compositionally biased region" description="Basic and acidic residues" evidence="6">
    <location>
        <begin position="1256"/>
        <end position="1315"/>
    </location>
</feature>
<feature type="region of interest" description="Disordered" evidence="6">
    <location>
        <begin position="1736"/>
        <end position="1790"/>
    </location>
</feature>
<feature type="compositionally biased region" description="Low complexity" evidence="6">
    <location>
        <begin position="25"/>
        <end position="46"/>
    </location>
</feature>
<feature type="compositionally biased region" description="Polar residues" evidence="6">
    <location>
        <begin position="1743"/>
        <end position="1754"/>
    </location>
</feature>
<keyword evidence="2" id="KW-0678">Repressor</keyword>
<evidence type="ECO:0000256" key="1">
    <source>
        <dbReference type="ARBA" id="ARBA00004123"/>
    </source>
</evidence>
<dbReference type="InterPro" id="IPR013907">
    <property type="entry name" value="Sds3"/>
</dbReference>
<dbReference type="GO" id="GO:0005654">
    <property type="term" value="C:nucleoplasm"/>
    <property type="evidence" value="ECO:0007669"/>
    <property type="project" value="UniProtKB-ARBA"/>
</dbReference>
<feature type="compositionally biased region" description="Low complexity" evidence="6">
    <location>
        <begin position="1597"/>
        <end position="1609"/>
    </location>
</feature>
<feature type="compositionally biased region" description="Polar residues" evidence="6">
    <location>
        <begin position="1686"/>
        <end position="1714"/>
    </location>
</feature>
<feature type="region of interest" description="Disordered" evidence="6">
    <location>
        <begin position="1256"/>
        <end position="1714"/>
    </location>
</feature>
<feature type="compositionally biased region" description="Acidic residues" evidence="6">
    <location>
        <begin position="643"/>
        <end position="744"/>
    </location>
</feature>
<feature type="compositionally biased region" description="Acidic residues" evidence="6">
    <location>
        <begin position="169"/>
        <end position="192"/>
    </location>
</feature>
<feature type="compositionally biased region" description="Acidic residues" evidence="6">
    <location>
        <begin position="302"/>
        <end position="318"/>
    </location>
</feature>
<keyword evidence="8" id="KW-1185">Reference proteome</keyword>
<feature type="compositionally biased region" description="Low complexity" evidence="6">
    <location>
        <begin position="986"/>
        <end position="995"/>
    </location>
</feature>
<feature type="compositionally biased region" description="Low complexity" evidence="6">
    <location>
        <begin position="1379"/>
        <end position="1393"/>
    </location>
</feature>
<name>A0A067T1Y4_GALM3</name>
<evidence type="ECO:0000256" key="5">
    <source>
        <dbReference type="ARBA" id="ARBA00023242"/>
    </source>
</evidence>
<feature type="compositionally biased region" description="Gly residues" evidence="6">
    <location>
        <begin position="1129"/>
        <end position="1138"/>
    </location>
</feature>
<feature type="compositionally biased region" description="Acidic residues" evidence="6">
    <location>
        <begin position="261"/>
        <end position="281"/>
    </location>
</feature>
<feature type="compositionally biased region" description="Polar residues" evidence="6">
    <location>
        <begin position="1536"/>
        <end position="1553"/>
    </location>
</feature>
<feature type="region of interest" description="Disordered" evidence="6">
    <location>
        <begin position="1"/>
        <end position="219"/>
    </location>
</feature>
<feature type="compositionally biased region" description="Acidic residues" evidence="6">
    <location>
        <begin position="623"/>
        <end position="636"/>
    </location>
</feature>
<dbReference type="Proteomes" id="UP000027222">
    <property type="component" value="Unassembled WGS sequence"/>
</dbReference>
<comment type="subcellular location">
    <subcellularLocation>
        <location evidence="1">Nucleus</location>
    </subcellularLocation>
</comment>
<feature type="compositionally biased region" description="Pro residues" evidence="6">
    <location>
        <begin position="1780"/>
        <end position="1790"/>
    </location>
</feature>
<feature type="compositionally biased region" description="Polar residues" evidence="6">
    <location>
        <begin position="1106"/>
        <end position="1124"/>
    </location>
</feature>
<dbReference type="STRING" id="685588.A0A067T1Y4"/>